<dbReference type="Gene3D" id="1.10.1740.10">
    <property type="match status" value="1"/>
</dbReference>
<dbReference type="Pfam" id="PF20239">
    <property type="entry name" value="DUF6596"/>
    <property type="match status" value="1"/>
</dbReference>
<organism evidence="3 4">
    <name type="scientific">Mucilaginibacter litoreus</name>
    <dbReference type="NCBI Taxonomy" id="1048221"/>
    <lineage>
        <taxon>Bacteria</taxon>
        <taxon>Pseudomonadati</taxon>
        <taxon>Bacteroidota</taxon>
        <taxon>Sphingobacteriia</taxon>
        <taxon>Sphingobacteriales</taxon>
        <taxon>Sphingobacteriaceae</taxon>
        <taxon>Mucilaginibacter</taxon>
    </lineage>
</organism>
<keyword evidence="4" id="KW-1185">Reference proteome</keyword>
<dbReference type="SUPFAM" id="SSF88659">
    <property type="entry name" value="Sigma3 and sigma4 domains of RNA polymerase sigma factors"/>
    <property type="match status" value="1"/>
</dbReference>
<feature type="domain" description="DUF6596" evidence="2">
    <location>
        <begin position="182"/>
        <end position="284"/>
    </location>
</feature>
<dbReference type="Proteomes" id="UP001597010">
    <property type="component" value="Unassembled WGS sequence"/>
</dbReference>
<evidence type="ECO:0000313" key="3">
    <source>
        <dbReference type="EMBL" id="MFD0794721.1"/>
    </source>
</evidence>
<dbReference type="PANTHER" id="PTHR47756:SF2">
    <property type="entry name" value="BLL6612 PROTEIN"/>
    <property type="match status" value="1"/>
</dbReference>
<dbReference type="RefSeq" id="WP_377116343.1">
    <property type="nucleotide sequence ID" value="NZ_JBHTHZ010000013.1"/>
</dbReference>
<gene>
    <name evidence="3" type="ORF">ACFQZX_13925</name>
</gene>
<dbReference type="Pfam" id="PF04542">
    <property type="entry name" value="Sigma70_r2"/>
    <property type="match status" value="1"/>
</dbReference>
<dbReference type="InterPro" id="IPR007627">
    <property type="entry name" value="RNA_pol_sigma70_r2"/>
</dbReference>
<dbReference type="PANTHER" id="PTHR47756">
    <property type="entry name" value="BLL6612 PROTEIN-RELATED"/>
    <property type="match status" value="1"/>
</dbReference>
<accession>A0ABW3AW67</accession>
<protein>
    <submittedName>
        <fullName evidence="3">RNA polymerase sigma factor</fullName>
    </submittedName>
</protein>
<evidence type="ECO:0000313" key="4">
    <source>
        <dbReference type="Proteomes" id="UP001597010"/>
    </source>
</evidence>
<dbReference type="EMBL" id="JBHTHZ010000013">
    <property type="protein sequence ID" value="MFD0794721.1"/>
    <property type="molecule type" value="Genomic_DNA"/>
</dbReference>
<dbReference type="InterPro" id="IPR013324">
    <property type="entry name" value="RNA_pol_sigma_r3/r4-like"/>
</dbReference>
<dbReference type="InterPro" id="IPR014284">
    <property type="entry name" value="RNA_pol_sigma-70_dom"/>
</dbReference>
<dbReference type="InterPro" id="IPR046531">
    <property type="entry name" value="DUF6596"/>
</dbReference>
<name>A0ABW3AW67_9SPHI</name>
<dbReference type="InterPro" id="IPR013325">
    <property type="entry name" value="RNA_pol_sigma_r2"/>
</dbReference>
<dbReference type="NCBIfam" id="TIGR02937">
    <property type="entry name" value="sigma70-ECF"/>
    <property type="match status" value="1"/>
</dbReference>
<reference evidence="4" key="1">
    <citation type="journal article" date="2019" name="Int. J. Syst. Evol. Microbiol.">
        <title>The Global Catalogue of Microorganisms (GCM) 10K type strain sequencing project: providing services to taxonomists for standard genome sequencing and annotation.</title>
        <authorList>
            <consortium name="The Broad Institute Genomics Platform"/>
            <consortium name="The Broad Institute Genome Sequencing Center for Infectious Disease"/>
            <person name="Wu L."/>
            <person name="Ma J."/>
        </authorList>
    </citation>
    <scope>NUCLEOTIDE SEQUENCE [LARGE SCALE GENOMIC DNA]</scope>
    <source>
        <strain evidence="4">CCUG 61484</strain>
    </source>
</reference>
<dbReference type="SUPFAM" id="SSF88946">
    <property type="entry name" value="Sigma2 domain of RNA polymerase sigma factors"/>
    <property type="match status" value="1"/>
</dbReference>
<feature type="domain" description="RNA polymerase sigma-70 region 2" evidence="1">
    <location>
        <begin position="10"/>
        <end position="78"/>
    </location>
</feature>
<evidence type="ECO:0000259" key="1">
    <source>
        <dbReference type="Pfam" id="PF04542"/>
    </source>
</evidence>
<sequence length="412" mass="46988">MQPTQLIPHLFRTEASRITAVLCRLFGIEHVQVAEDIVGETFLTALETWPYKGIPENPTAWLYAVAKNKTKTWLNRNQVFREKVEPTLSGAEAGAEQIDLSEENIADSQLQMLFAICTPVIPVEAQVGLALRILCGFGIEEIANAFLTTKETINKRLYRAKEKLRAEKVEIKFPSKHEIVSRIDAVLITIYLLFNEGYYSESQDTILQKDLCLEAVRLTYLLIANPSTNTPPVNALMALMCFHSSRFEARNSCNGEHVLYDDQDERLWNHELITRGAYYLRQAAVGKSLSKYHLEAGIAYWHTVKGDDKKWENILDLYNQLLAQEYSPIAALNRTYAVAKVRGYEVAIAEAKKLNLYNSQFYHLLLGELYSKVDKNEAYKYYNQALAIVRSETVKNLVNKKIAVLRQIVKTD</sequence>
<evidence type="ECO:0000259" key="2">
    <source>
        <dbReference type="Pfam" id="PF20239"/>
    </source>
</evidence>
<comment type="caution">
    <text evidence="3">The sequence shown here is derived from an EMBL/GenBank/DDBJ whole genome shotgun (WGS) entry which is preliminary data.</text>
</comment>
<proteinExistence type="predicted"/>